<feature type="domain" description="HTH lacI-type" evidence="4">
    <location>
        <begin position="9"/>
        <end position="64"/>
    </location>
</feature>
<dbReference type="CDD" id="cd01392">
    <property type="entry name" value="HTH_LacI"/>
    <property type="match status" value="1"/>
</dbReference>
<sequence>MVQEDAVVTTSRDVARSAGVSRSTVSEVLNGRGHKFSPATREKVEQAARDLGYQPSAAARSLVRGTSDLVIAFLPNTTFGGNLQNIFEQATDELAQHGLILVLRFSTPSADSFDRIISTLNPRAVLSYMPFTAQERQIMQARGVEGFDPTTSADQGSVDYNIGRMQARYLYDKGHRRLAFAHLIDSRQELFADSREEGVRDECRDRGLPEPVSLRLGIDRIEALAALDSLGDLPVAIACYNDDVAASIVSAAIIRGRQIPDNVAVVGMDNTPLSRVMVPRLSTIDYPVADAAHGTVAGIIAGITGDPVNSPDQLIQFRVLDRETA</sequence>
<dbReference type="RefSeq" id="WP_345061280.1">
    <property type="nucleotide sequence ID" value="NZ_BAABCN010000002.1"/>
</dbReference>
<accession>A0ABP7JZH0</accession>
<keyword evidence="2 5" id="KW-0238">DNA-binding</keyword>
<reference evidence="6" key="1">
    <citation type="journal article" date="2019" name="Int. J. Syst. Evol. Microbiol.">
        <title>The Global Catalogue of Microorganisms (GCM) 10K type strain sequencing project: providing services to taxonomists for standard genome sequencing and annotation.</title>
        <authorList>
            <consortium name="The Broad Institute Genomics Platform"/>
            <consortium name="The Broad Institute Genome Sequencing Center for Infectious Disease"/>
            <person name="Wu L."/>
            <person name="Ma J."/>
        </authorList>
    </citation>
    <scope>NUCLEOTIDE SEQUENCE [LARGE SCALE GENOMIC DNA]</scope>
    <source>
        <strain evidence="6">JCM 17021</strain>
    </source>
</reference>
<dbReference type="Gene3D" id="1.10.260.40">
    <property type="entry name" value="lambda repressor-like DNA-binding domains"/>
    <property type="match status" value="1"/>
</dbReference>
<keyword evidence="3" id="KW-0804">Transcription</keyword>
<keyword evidence="6" id="KW-1185">Reference proteome</keyword>
<comment type="caution">
    <text evidence="5">The sequence shown here is derived from an EMBL/GenBank/DDBJ whole genome shotgun (WGS) entry which is preliminary data.</text>
</comment>
<proteinExistence type="predicted"/>
<evidence type="ECO:0000256" key="2">
    <source>
        <dbReference type="ARBA" id="ARBA00023125"/>
    </source>
</evidence>
<dbReference type="SMART" id="SM00354">
    <property type="entry name" value="HTH_LACI"/>
    <property type="match status" value="1"/>
</dbReference>
<dbReference type="InterPro" id="IPR028082">
    <property type="entry name" value="Peripla_BP_I"/>
</dbReference>
<dbReference type="EMBL" id="BAABCN010000002">
    <property type="protein sequence ID" value="GAA3860622.1"/>
    <property type="molecule type" value="Genomic_DNA"/>
</dbReference>
<keyword evidence="1" id="KW-0805">Transcription regulation</keyword>
<evidence type="ECO:0000256" key="1">
    <source>
        <dbReference type="ARBA" id="ARBA00023015"/>
    </source>
</evidence>
<dbReference type="PANTHER" id="PTHR30146">
    <property type="entry name" value="LACI-RELATED TRANSCRIPTIONAL REPRESSOR"/>
    <property type="match status" value="1"/>
</dbReference>
<protein>
    <submittedName>
        <fullName evidence="5">LacI family DNA-binding transcriptional regulator</fullName>
    </submittedName>
</protein>
<dbReference type="InterPro" id="IPR000843">
    <property type="entry name" value="HTH_LacI"/>
</dbReference>
<gene>
    <name evidence="5" type="ORF">GCM10022381_01310</name>
</gene>
<dbReference type="InterPro" id="IPR046335">
    <property type="entry name" value="LacI/GalR-like_sensor"/>
</dbReference>
<dbReference type="Pfam" id="PF00356">
    <property type="entry name" value="LacI"/>
    <property type="match status" value="1"/>
</dbReference>
<dbReference type="Gene3D" id="3.40.50.2300">
    <property type="match status" value="2"/>
</dbReference>
<dbReference type="InterPro" id="IPR010982">
    <property type="entry name" value="Lambda_DNA-bd_dom_sf"/>
</dbReference>
<dbReference type="PRINTS" id="PR00036">
    <property type="entry name" value="HTHLACI"/>
</dbReference>
<evidence type="ECO:0000259" key="4">
    <source>
        <dbReference type="PROSITE" id="PS50932"/>
    </source>
</evidence>
<dbReference type="PANTHER" id="PTHR30146:SF109">
    <property type="entry name" value="HTH-TYPE TRANSCRIPTIONAL REGULATOR GALS"/>
    <property type="match status" value="1"/>
</dbReference>
<evidence type="ECO:0000313" key="6">
    <source>
        <dbReference type="Proteomes" id="UP001501803"/>
    </source>
</evidence>
<dbReference type="GO" id="GO:0003677">
    <property type="term" value="F:DNA binding"/>
    <property type="evidence" value="ECO:0007669"/>
    <property type="project" value="UniProtKB-KW"/>
</dbReference>
<name>A0ABP7JZH0_9MICO</name>
<evidence type="ECO:0000313" key="5">
    <source>
        <dbReference type="EMBL" id="GAA3860622.1"/>
    </source>
</evidence>
<evidence type="ECO:0000256" key="3">
    <source>
        <dbReference type="ARBA" id="ARBA00023163"/>
    </source>
</evidence>
<dbReference type="Proteomes" id="UP001501803">
    <property type="component" value="Unassembled WGS sequence"/>
</dbReference>
<dbReference type="SUPFAM" id="SSF47413">
    <property type="entry name" value="lambda repressor-like DNA-binding domains"/>
    <property type="match status" value="1"/>
</dbReference>
<dbReference type="SUPFAM" id="SSF53822">
    <property type="entry name" value="Periplasmic binding protein-like I"/>
    <property type="match status" value="1"/>
</dbReference>
<dbReference type="Pfam" id="PF13377">
    <property type="entry name" value="Peripla_BP_3"/>
    <property type="match status" value="1"/>
</dbReference>
<organism evidence="5 6">
    <name type="scientific">Leifsonia kafniensis</name>
    <dbReference type="NCBI Taxonomy" id="475957"/>
    <lineage>
        <taxon>Bacteria</taxon>
        <taxon>Bacillati</taxon>
        <taxon>Actinomycetota</taxon>
        <taxon>Actinomycetes</taxon>
        <taxon>Micrococcales</taxon>
        <taxon>Microbacteriaceae</taxon>
        <taxon>Leifsonia</taxon>
    </lineage>
</organism>
<dbReference type="PROSITE" id="PS50932">
    <property type="entry name" value="HTH_LACI_2"/>
    <property type="match status" value="1"/>
</dbReference>